<feature type="domain" description="Glycosyltransferase subfamily 4-like N-terminal" evidence="2">
    <location>
        <begin position="15"/>
        <end position="158"/>
    </location>
</feature>
<evidence type="ECO:0000259" key="1">
    <source>
        <dbReference type="Pfam" id="PF00534"/>
    </source>
</evidence>
<evidence type="ECO:0000313" key="3">
    <source>
        <dbReference type="EMBL" id="RDK84819.1"/>
    </source>
</evidence>
<proteinExistence type="predicted"/>
<reference evidence="3 4" key="1">
    <citation type="submission" date="2018-07" db="EMBL/GenBank/DDBJ databases">
        <title>Genomic Encyclopedia of Type Strains, Phase IV (KMG-IV): sequencing the most valuable type-strain genomes for metagenomic binning, comparative biology and taxonomic classification.</title>
        <authorList>
            <person name="Goeker M."/>
        </authorList>
    </citation>
    <scope>NUCLEOTIDE SEQUENCE [LARGE SCALE GENOMIC DNA]</scope>
    <source>
        <strain evidence="3 4">DSM 101478</strain>
    </source>
</reference>
<sequence length="351" mass="39887">MVTILYTIPNFKTAGSQYVLLELYKRIDRSKFKPYVLVEKFPDIFPDEIPSEERLHITEAVGQRSYIGQLATLLKEKKIDLVHSWDYKSNSIEALASRKAGVKYLYTKKNNAWSKRWFAKSFLSSHVVYNNPEMQERFFSHFLLKHKTSFIPHGVDTEIFKPLESTKSTENFVIGCIGVLGENKNQLLLLKALLELPETVCVHFYGKGNEAYKVTLDSFIKKHNLENRVACKGYIANQDIPKAMATFDVLVLPSKNEGLPLSIMEAMACGVAVLSSNSGGGAQFLLKDEAGGYIFEDRASLISQLLQLYKNPTLRTQLGKKGRARIISSFSIEKEVDAYKQLYLSMLKREF</sequence>
<dbReference type="SUPFAM" id="SSF53756">
    <property type="entry name" value="UDP-Glycosyltransferase/glycogen phosphorylase"/>
    <property type="match status" value="1"/>
</dbReference>
<dbReference type="Gene3D" id="3.40.50.2000">
    <property type="entry name" value="Glycogen Phosphorylase B"/>
    <property type="match status" value="2"/>
</dbReference>
<name>A0A370Q920_9FLAO</name>
<dbReference type="Pfam" id="PF00534">
    <property type="entry name" value="Glycos_transf_1"/>
    <property type="match status" value="1"/>
</dbReference>
<dbReference type="RefSeq" id="WP_170134773.1">
    <property type="nucleotide sequence ID" value="NZ_QRAO01000004.1"/>
</dbReference>
<dbReference type="Proteomes" id="UP000255317">
    <property type="component" value="Unassembled WGS sequence"/>
</dbReference>
<accession>A0A370Q920</accession>
<comment type="caution">
    <text evidence="3">The sequence shown here is derived from an EMBL/GenBank/DDBJ whole genome shotgun (WGS) entry which is preliminary data.</text>
</comment>
<feature type="domain" description="Glycosyl transferase family 1" evidence="1">
    <location>
        <begin position="165"/>
        <end position="324"/>
    </location>
</feature>
<dbReference type="PANTHER" id="PTHR12526">
    <property type="entry name" value="GLYCOSYLTRANSFERASE"/>
    <property type="match status" value="1"/>
</dbReference>
<gene>
    <name evidence="3" type="ORF">C8D94_104192</name>
</gene>
<protein>
    <submittedName>
        <fullName evidence="3">Glycosyltransferase involved in cell wall biosynthesis</fullName>
    </submittedName>
</protein>
<dbReference type="InterPro" id="IPR001296">
    <property type="entry name" value="Glyco_trans_1"/>
</dbReference>
<dbReference type="GO" id="GO:0016757">
    <property type="term" value="F:glycosyltransferase activity"/>
    <property type="evidence" value="ECO:0007669"/>
    <property type="project" value="InterPro"/>
</dbReference>
<organism evidence="3 4">
    <name type="scientific">Marinirhabdus gelatinilytica</name>
    <dbReference type="NCBI Taxonomy" id="1703343"/>
    <lineage>
        <taxon>Bacteria</taxon>
        <taxon>Pseudomonadati</taxon>
        <taxon>Bacteroidota</taxon>
        <taxon>Flavobacteriia</taxon>
        <taxon>Flavobacteriales</taxon>
        <taxon>Flavobacteriaceae</taxon>
    </lineage>
</organism>
<keyword evidence="4" id="KW-1185">Reference proteome</keyword>
<dbReference type="AlphaFoldDB" id="A0A370Q920"/>
<evidence type="ECO:0000313" key="4">
    <source>
        <dbReference type="Proteomes" id="UP000255317"/>
    </source>
</evidence>
<keyword evidence="3" id="KW-0808">Transferase</keyword>
<dbReference type="Pfam" id="PF13439">
    <property type="entry name" value="Glyco_transf_4"/>
    <property type="match status" value="1"/>
</dbReference>
<evidence type="ECO:0000259" key="2">
    <source>
        <dbReference type="Pfam" id="PF13439"/>
    </source>
</evidence>
<dbReference type="InterPro" id="IPR028098">
    <property type="entry name" value="Glyco_trans_4-like_N"/>
</dbReference>
<dbReference type="EMBL" id="QRAO01000004">
    <property type="protein sequence ID" value="RDK84819.1"/>
    <property type="molecule type" value="Genomic_DNA"/>
</dbReference>
<dbReference type="CDD" id="cd03801">
    <property type="entry name" value="GT4_PimA-like"/>
    <property type="match status" value="1"/>
</dbReference>